<accession>A0A0A9A0Z2</accession>
<protein>
    <submittedName>
        <fullName evidence="1">Uncharacterized protein</fullName>
    </submittedName>
</protein>
<organism evidence="1">
    <name type="scientific">Arundo donax</name>
    <name type="common">Giant reed</name>
    <name type="synonym">Donax arundinaceus</name>
    <dbReference type="NCBI Taxonomy" id="35708"/>
    <lineage>
        <taxon>Eukaryota</taxon>
        <taxon>Viridiplantae</taxon>
        <taxon>Streptophyta</taxon>
        <taxon>Embryophyta</taxon>
        <taxon>Tracheophyta</taxon>
        <taxon>Spermatophyta</taxon>
        <taxon>Magnoliopsida</taxon>
        <taxon>Liliopsida</taxon>
        <taxon>Poales</taxon>
        <taxon>Poaceae</taxon>
        <taxon>PACMAD clade</taxon>
        <taxon>Arundinoideae</taxon>
        <taxon>Arundineae</taxon>
        <taxon>Arundo</taxon>
    </lineage>
</organism>
<dbReference type="EMBL" id="GBRH01253129">
    <property type="protein sequence ID" value="JAD44766.1"/>
    <property type="molecule type" value="Transcribed_RNA"/>
</dbReference>
<reference evidence="1" key="2">
    <citation type="journal article" date="2015" name="Data Brief">
        <title>Shoot transcriptome of the giant reed, Arundo donax.</title>
        <authorList>
            <person name="Barrero R.A."/>
            <person name="Guerrero F.D."/>
            <person name="Moolhuijzen P."/>
            <person name="Goolsby J.A."/>
            <person name="Tidwell J."/>
            <person name="Bellgard S.E."/>
            <person name="Bellgard M.I."/>
        </authorList>
    </citation>
    <scope>NUCLEOTIDE SEQUENCE</scope>
    <source>
        <tissue evidence="1">Shoot tissue taken approximately 20 cm above the soil surface</tissue>
    </source>
</reference>
<reference evidence="1" key="1">
    <citation type="submission" date="2014-09" db="EMBL/GenBank/DDBJ databases">
        <authorList>
            <person name="Magalhaes I.L.F."/>
            <person name="Oliveira U."/>
            <person name="Santos F.R."/>
            <person name="Vidigal T.H.D.A."/>
            <person name="Brescovit A.D."/>
            <person name="Santos A.J."/>
        </authorList>
    </citation>
    <scope>NUCLEOTIDE SEQUENCE</scope>
    <source>
        <tissue evidence="1">Shoot tissue taken approximately 20 cm above the soil surface</tissue>
    </source>
</reference>
<evidence type="ECO:0000313" key="1">
    <source>
        <dbReference type="EMBL" id="JAD44766.1"/>
    </source>
</evidence>
<sequence length="15" mass="1849">MYSCLITDLNKKQYE</sequence>
<name>A0A0A9A0Z2_ARUDO</name>
<proteinExistence type="predicted"/>